<feature type="compositionally biased region" description="Basic and acidic residues" evidence="1">
    <location>
        <begin position="13"/>
        <end position="24"/>
    </location>
</feature>
<dbReference type="Proteomes" id="UP000268535">
    <property type="component" value="Unassembled WGS sequence"/>
</dbReference>
<proteinExistence type="predicted"/>
<dbReference type="EMBL" id="ML013130">
    <property type="protein sequence ID" value="RKO95085.1"/>
    <property type="molecule type" value="Genomic_DNA"/>
</dbReference>
<feature type="region of interest" description="Disordered" evidence="1">
    <location>
        <begin position="77"/>
        <end position="104"/>
    </location>
</feature>
<evidence type="ECO:0000313" key="2">
    <source>
        <dbReference type="EMBL" id="RKO95085.1"/>
    </source>
</evidence>
<dbReference type="AlphaFoldDB" id="A0A4P9WRT1"/>
<evidence type="ECO:0000256" key="1">
    <source>
        <dbReference type="SAM" id="MobiDB-lite"/>
    </source>
</evidence>
<accession>A0A4P9WRT1</accession>
<gene>
    <name evidence="2" type="ORF">CAUPRSCDRAFT_13154</name>
</gene>
<feature type="compositionally biased region" description="Basic and acidic residues" evidence="1">
    <location>
        <begin position="35"/>
        <end position="49"/>
    </location>
</feature>
<evidence type="ECO:0000313" key="3">
    <source>
        <dbReference type="Proteomes" id="UP000268535"/>
    </source>
</evidence>
<feature type="region of interest" description="Disordered" evidence="1">
    <location>
        <begin position="1"/>
        <end position="49"/>
    </location>
</feature>
<reference evidence="3" key="1">
    <citation type="journal article" date="2018" name="Nat. Microbiol.">
        <title>Leveraging single-cell genomics to expand the fungal tree of life.</title>
        <authorList>
            <person name="Ahrendt S.R."/>
            <person name="Quandt C.A."/>
            <person name="Ciobanu D."/>
            <person name="Clum A."/>
            <person name="Salamov A."/>
            <person name="Andreopoulos B."/>
            <person name="Cheng J.F."/>
            <person name="Woyke T."/>
            <person name="Pelin A."/>
            <person name="Henrissat B."/>
            <person name="Reynolds N.K."/>
            <person name="Benny G.L."/>
            <person name="Smith M.E."/>
            <person name="James T.Y."/>
            <person name="Grigoriev I.V."/>
        </authorList>
    </citation>
    <scope>NUCLEOTIDE SEQUENCE [LARGE SCALE GENOMIC DNA]</scope>
    <source>
        <strain evidence="3">ATCC 52028</strain>
    </source>
</reference>
<protein>
    <submittedName>
        <fullName evidence="2">Uncharacterized protein</fullName>
    </submittedName>
</protein>
<feature type="compositionally biased region" description="Basic and acidic residues" evidence="1">
    <location>
        <begin position="77"/>
        <end position="95"/>
    </location>
</feature>
<name>A0A4P9WRT1_9FUNG</name>
<organism evidence="2 3">
    <name type="scientific">Caulochytrium protostelioides</name>
    <dbReference type="NCBI Taxonomy" id="1555241"/>
    <lineage>
        <taxon>Eukaryota</taxon>
        <taxon>Fungi</taxon>
        <taxon>Fungi incertae sedis</taxon>
        <taxon>Chytridiomycota</taxon>
        <taxon>Chytridiomycota incertae sedis</taxon>
        <taxon>Chytridiomycetes</taxon>
        <taxon>Caulochytriales</taxon>
        <taxon>Caulochytriaceae</taxon>
        <taxon>Caulochytrium</taxon>
    </lineage>
</organism>
<sequence>MVLEEGEGGADGHVGRDRDLHVERVVAGGEDLGGQEDHGGGARGDTATDNRVSRVVLGARRLGLGRVRTGHVLTAEQVRRDGDNDDGGHVGEHKVARGVGGKQG</sequence>